<evidence type="ECO:0000259" key="1">
    <source>
        <dbReference type="Pfam" id="PF03372"/>
    </source>
</evidence>
<dbReference type="InterPro" id="IPR005135">
    <property type="entry name" value="Endo/exonuclease/phosphatase"/>
</dbReference>
<feature type="domain" description="Endonuclease/exonuclease/phosphatase" evidence="1">
    <location>
        <begin position="11"/>
        <end position="218"/>
    </location>
</feature>
<accession>A0ABM2A7A4</accession>
<dbReference type="SUPFAM" id="SSF56219">
    <property type="entry name" value="DNase I-like"/>
    <property type="match status" value="1"/>
</dbReference>
<organism evidence="2 3">
    <name type="scientific">Aedes albopictus</name>
    <name type="common">Asian tiger mosquito</name>
    <name type="synonym">Stegomyia albopicta</name>
    <dbReference type="NCBI Taxonomy" id="7160"/>
    <lineage>
        <taxon>Eukaryota</taxon>
        <taxon>Metazoa</taxon>
        <taxon>Ecdysozoa</taxon>
        <taxon>Arthropoda</taxon>
        <taxon>Hexapoda</taxon>
        <taxon>Insecta</taxon>
        <taxon>Pterygota</taxon>
        <taxon>Neoptera</taxon>
        <taxon>Endopterygota</taxon>
        <taxon>Diptera</taxon>
        <taxon>Nematocera</taxon>
        <taxon>Culicoidea</taxon>
        <taxon>Culicidae</taxon>
        <taxon>Culicinae</taxon>
        <taxon>Aedini</taxon>
        <taxon>Aedes</taxon>
        <taxon>Stegomyia</taxon>
    </lineage>
</organism>
<proteinExistence type="predicted"/>
<dbReference type="Pfam" id="PF03372">
    <property type="entry name" value="Exo_endo_phos"/>
    <property type="match status" value="1"/>
</dbReference>
<dbReference type="Proteomes" id="UP000069940">
    <property type="component" value="Unassembled WGS sequence"/>
</dbReference>
<reference evidence="2" key="2">
    <citation type="submission" date="2025-05" db="UniProtKB">
        <authorList>
            <consortium name="EnsemblMetazoa"/>
        </authorList>
    </citation>
    <scope>IDENTIFICATION</scope>
    <source>
        <strain evidence="2">Foshan</strain>
    </source>
</reference>
<dbReference type="RefSeq" id="XP_062710647.1">
    <property type="nucleotide sequence ID" value="XM_062854663.1"/>
</dbReference>
<dbReference type="InterPro" id="IPR036691">
    <property type="entry name" value="Endo/exonu/phosph_ase_sf"/>
</dbReference>
<keyword evidence="3" id="KW-1185">Reference proteome</keyword>
<dbReference type="Gene3D" id="3.60.10.10">
    <property type="entry name" value="Endonuclease/exonuclease/phosphatase"/>
    <property type="match status" value="1"/>
</dbReference>
<evidence type="ECO:0000313" key="3">
    <source>
        <dbReference type="Proteomes" id="UP000069940"/>
    </source>
</evidence>
<evidence type="ECO:0000313" key="2">
    <source>
        <dbReference type="EnsemblMetazoa" id="AALFPA23_025156.P37494"/>
    </source>
</evidence>
<sequence>MSKMQFSYKVATINLNSSNSVINQGLLRDFVYDHDVDVLLLQEVVYEIFLFLPNHFAFVNISADNKGTAIVVRKTMDISSVLLEPNCRIVSLIVNGVNFVNVYGHSGSNYRRERNDLYTNVIAVHLSKQEAAVSVIGGDFNCTLEDSDSRGPSKNSCAGLKNLVELFKFKDVAKVMAKSDFTFFRGESAALLDRFYAPAQFVENVVDCWTIPLSFSDHSAVVMKNRTSKDNVVKRGRGYWKINPSVLDMDDVTERFEREYSTLKSRAIYTSDLNAWWNFVFKPKAKQFYKSEAWRINNNIRNAKSEQMRKLIELNERRVRGEDVSILIKLAQSRLMEIEYDRIKNYSKKLPESSLSEGEKVGVFQVSKQIHSGVRNQQLKLMNEQGTLLDSASVGERIHEYYQAMFQQSAEGDNIDGNENPLDYITHSVGDDESIAFSELITVAEVEETLKSSALQYFGKYAGAPWDVPVETECSRTNIVAPPSRQHRASSEWVIPCSSTTTSTRLTSCRFTELTR</sequence>
<dbReference type="EnsemblMetazoa" id="AALFPA23_025156.R37494">
    <property type="protein sequence ID" value="AALFPA23_025156.P37494"/>
    <property type="gene ID" value="AALFPA23_025156"/>
</dbReference>
<dbReference type="GeneID" id="134288787"/>
<protein>
    <recommendedName>
        <fullName evidence="1">Endonuclease/exonuclease/phosphatase domain-containing protein</fullName>
    </recommendedName>
</protein>
<name>A0ABM2A7A4_AEDAL</name>
<reference evidence="3" key="1">
    <citation type="journal article" date="2015" name="Proc. Natl. Acad. Sci. U.S.A.">
        <title>Genome sequence of the Asian Tiger mosquito, Aedes albopictus, reveals insights into its biology, genetics, and evolution.</title>
        <authorList>
            <person name="Chen X.G."/>
            <person name="Jiang X."/>
            <person name="Gu J."/>
            <person name="Xu M."/>
            <person name="Wu Y."/>
            <person name="Deng Y."/>
            <person name="Zhang C."/>
            <person name="Bonizzoni M."/>
            <person name="Dermauw W."/>
            <person name="Vontas J."/>
            <person name="Armbruster P."/>
            <person name="Huang X."/>
            <person name="Yang Y."/>
            <person name="Zhang H."/>
            <person name="He W."/>
            <person name="Peng H."/>
            <person name="Liu Y."/>
            <person name="Wu K."/>
            <person name="Chen J."/>
            <person name="Lirakis M."/>
            <person name="Topalis P."/>
            <person name="Van Leeuwen T."/>
            <person name="Hall A.B."/>
            <person name="Jiang X."/>
            <person name="Thorpe C."/>
            <person name="Mueller R.L."/>
            <person name="Sun C."/>
            <person name="Waterhouse R.M."/>
            <person name="Yan G."/>
            <person name="Tu Z.J."/>
            <person name="Fang X."/>
            <person name="James A.A."/>
        </authorList>
    </citation>
    <scope>NUCLEOTIDE SEQUENCE [LARGE SCALE GENOMIC DNA]</scope>
    <source>
        <strain evidence="3">Foshan</strain>
    </source>
</reference>